<proteinExistence type="predicted"/>
<gene>
    <name evidence="1" type="ORF">BSTOLATCC_MIC52366</name>
</gene>
<reference evidence="1" key="1">
    <citation type="submission" date="2021-09" db="EMBL/GenBank/DDBJ databases">
        <authorList>
            <consortium name="AG Swart"/>
            <person name="Singh M."/>
            <person name="Singh A."/>
            <person name="Seah K."/>
            <person name="Emmerich C."/>
        </authorList>
    </citation>
    <scope>NUCLEOTIDE SEQUENCE</scope>
    <source>
        <strain evidence="1">ATCC30299</strain>
    </source>
</reference>
<name>A0AAU9K272_9CILI</name>
<dbReference type="AlphaFoldDB" id="A0AAU9K272"/>
<organism evidence="1 2">
    <name type="scientific">Blepharisma stoltei</name>
    <dbReference type="NCBI Taxonomy" id="1481888"/>
    <lineage>
        <taxon>Eukaryota</taxon>
        <taxon>Sar</taxon>
        <taxon>Alveolata</taxon>
        <taxon>Ciliophora</taxon>
        <taxon>Postciliodesmatophora</taxon>
        <taxon>Heterotrichea</taxon>
        <taxon>Heterotrichida</taxon>
        <taxon>Blepharismidae</taxon>
        <taxon>Blepharisma</taxon>
    </lineage>
</organism>
<accession>A0AAU9K272</accession>
<evidence type="ECO:0000313" key="2">
    <source>
        <dbReference type="Proteomes" id="UP001162131"/>
    </source>
</evidence>
<protein>
    <submittedName>
        <fullName evidence="1">Uncharacterized protein</fullName>
    </submittedName>
</protein>
<keyword evidence="2" id="KW-1185">Reference proteome</keyword>
<evidence type="ECO:0000313" key="1">
    <source>
        <dbReference type="EMBL" id="CAG9330957.1"/>
    </source>
</evidence>
<sequence length="85" mass="9780">MSAHIKEAILIAGGFGSLYSLFRYAKKTFQGFDSVIDFECRREFNDFIQERSVLSLVHIKACIENERAEGAFYSPYLPSPVKRLR</sequence>
<dbReference type="Proteomes" id="UP001162131">
    <property type="component" value="Unassembled WGS sequence"/>
</dbReference>
<dbReference type="EMBL" id="CAJZBQ010000052">
    <property type="protein sequence ID" value="CAG9330957.1"/>
    <property type="molecule type" value="Genomic_DNA"/>
</dbReference>
<comment type="caution">
    <text evidence="1">The sequence shown here is derived from an EMBL/GenBank/DDBJ whole genome shotgun (WGS) entry which is preliminary data.</text>
</comment>